<evidence type="ECO:0000313" key="2">
    <source>
        <dbReference type="Proteomes" id="UP000183954"/>
    </source>
</evidence>
<keyword evidence="2" id="KW-1185">Reference proteome</keyword>
<dbReference type="STRING" id="1121420.SAMN02746098_04432"/>
<dbReference type="Proteomes" id="UP000183954">
    <property type="component" value="Unassembled WGS sequence"/>
</dbReference>
<organism evidence="1 2">
    <name type="scientific">Desulfosporosinus lacus DSM 15449</name>
    <dbReference type="NCBI Taxonomy" id="1121420"/>
    <lineage>
        <taxon>Bacteria</taxon>
        <taxon>Bacillati</taxon>
        <taxon>Bacillota</taxon>
        <taxon>Clostridia</taxon>
        <taxon>Eubacteriales</taxon>
        <taxon>Desulfitobacteriaceae</taxon>
        <taxon>Desulfosporosinus</taxon>
    </lineage>
</organism>
<sequence length="76" mass="8553">MDKKIGIDTEIKANKVIKFFRGGNRHMHAVKASPIKATVIEGHYAQDVIKELMSKPSPNAIIKNKRASDLVKKLRK</sequence>
<dbReference type="OrthoDB" id="9846697at2"/>
<protein>
    <submittedName>
        <fullName evidence="1">Uncharacterized protein</fullName>
    </submittedName>
</protein>
<gene>
    <name evidence="1" type="ORF">SAMN02746098_04432</name>
</gene>
<evidence type="ECO:0000313" key="1">
    <source>
        <dbReference type="EMBL" id="SHI66148.1"/>
    </source>
</evidence>
<dbReference type="AlphaFoldDB" id="A0A1M6CZK3"/>
<accession>A0A1M6CZK3</accession>
<name>A0A1M6CZK3_9FIRM</name>
<reference evidence="2" key="1">
    <citation type="submission" date="2016-11" db="EMBL/GenBank/DDBJ databases">
        <authorList>
            <person name="Varghese N."/>
            <person name="Submissions S."/>
        </authorList>
    </citation>
    <scope>NUCLEOTIDE SEQUENCE [LARGE SCALE GENOMIC DNA]</scope>
    <source>
        <strain evidence="2">DSM 15449</strain>
    </source>
</reference>
<proteinExistence type="predicted"/>
<dbReference type="EMBL" id="FQXJ01000022">
    <property type="protein sequence ID" value="SHI66148.1"/>
    <property type="molecule type" value="Genomic_DNA"/>
</dbReference>
<dbReference type="RefSeq" id="WP_073032254.1">
    <property type="nucleotide sequence ID" value="NZ_FQXJ01000022.1"/>
</dbReference>